<dbReference type="GO" id="GO:0017004">
    <property type="term" value="P:cytochrome complex assembly"/>
    <property type="evidence" value="ECO:0007669"/>
    <property type="project" value="UniProtKB-KW"/>
</dbReference>
<reference evidence="8 9" key="1">
    <citation type="submission" date="2020-08" db="EMBL/GenBank/DDBJ databases">
        <title>Genomic Encyclopedia of Type Strains, Phase IV (KMG-IV): sequencing the most valuable type-strain genomes for metagenomic binning, comparative biology and taxonomic classification.</title>
        <authorList>
            <person name="Goeker M."/>
        </authorList>
    </citation>
    <scope>NUCLEOTIDE SEQUENCE [LARGE SCALE GENOMIC DNA]</scope>
    <source>
        <strain evidence="8 9">DSM 11805</strain>
    </source>
</reference>
<keyword evidence="3" id="KW-0201">Cytochrome c-type biogenesis</keyword>
<keyword evidence="4 6" id="KW-1133">Transmembrane helix</keyword>
<sequence length="542" mass="62071">MKCGHCGTENQTGTAICNNCGQPLDNKNETKLLNMRYDGAAIRSKTRNKSFVDKVWNFFSSVKIGVTLIAIALIASALGTVYPQQMYIPPTVNPSEYYEQEYGITGLIYYQLGFHELYSSWWYMLIIALIGISIFIVSIDRGVPLYKALKNQNPKRHPSFIKRQKLLSHTVHVTQEEKEQFIERLKKKRYKIYEKDGHILAEKGRFSRWGPYVNHFGLIVFLIGTLLRFVPGMYVDEFLWIREGDTAVIPATNQEYYIENHDFIMDIYGQDEEDEKFADALEQTGSLVPKNFQTDVTIYKDDAKDVVGAQPELQEVQSGSIRVNQPIKVAGLTLYQDSYQQNEFQSMSFKLHEVEDSDEVAIAELTVDLTDPNKEYQFDNGYTIMLNEYFPDYTMENGVPRSQTNFPRNPGFVFFVYPPGETDPEVSFLAIGQNIPGDETNNYKLSLTGFDVRDVSGLSVKKDLTLPIVAIGAIIFLIGVVQGMYWPHRRMWIHPQENELLIACHTNKNWYGLTKEFEKLTDGTPIANVVDQETDTEMEPDK</sequence>
<organism evidence="8 9">
    <name type="scientific">Gracilibacillus halotolerans</name>
    <dbReference type="NCBI Taxonomy" id="74386"/>
    <lineage>
        <taxon>Bacteria</taxon>
        <taxon>Bacillati</taxon>
        <taxon>Bacillota</taxon>
        <taxon>Bacilli</taxon>
        <taxon>Bacillales</taxon>
        <taxon>Bacillaceae</taxon>
        <taxon>Gracilibacillus</taxon>
    </lineage>
</organism>
<dbReference type="InterPro" id="IPR023494">
    <property type="entry name" value="Cyt_c_bgen_Ccs1/CcsB/ResB"/>
</dbReference>
<dbReference type="GO" id="GO:0016020">
    <property type="term" value="C:membrane"/>
    <property type="evidence" value="ECO:0007669"/>
    <property type="project" value="UniProtKB-SubCell"/>
</dbReference>
<evidence type="ECO:0000313" key="9">
    <source>
        <dbReference type="Proteomes" id="UP000572212"/>
    </source>
</evidence>
<feature type="transmembrane region" description="Helical" evidence="6">
    <location>
        <begin position="212"/>
        <end position="230"/>
    </location>
</feature>
<feature type="domain" description="ResB-like" evidence="7">
    <location>
        <begin position="62"/>
        <end position="518"/>
    </location>
</feature>
<evidence type="ECO:0000256" key="5">
    <source>
        <dbReference type="ARBA" id="ARBA00023136"/>
    </source>
</evidence>
<dbReference type="Proteomes" id="UP000572212">
    <property type="component" value="Unassembled WGS sequence"/>
</dbReference>
<comment type="subcellular location">
    <subcellularLocation>
        <location evidence="1">Membrane</location>
        <topology evidence="1">Multi-pass membrane protein</topology>
    </subcellularLocation>
</comment>
<name>A0A841RJL9_9BACI</name>
<keyword evidence="9" id="KW-1185">Reference proteome</keyword>
<proteinExistence type="predicted"/>
<dbReference type="AlphaFoldDB" id="A0A841RJL9"/>
<keyword evidence="5 6" id="KW-0472">Membrane</keyword>
<dbReference type="InterPro" id="IPR007816">
    <property type="entry name" value="ResB-like_domain"/>
</dbReference>
<keyword evidence="2 6" id="KW-0812">Transmembrane</keyword>
<evidence type="ECO:0000256" key="2">
    <source>
        <dbReference type="ARBA" id="ARBA00022692"/>
    </source>
</evidence>
<evidence type="ECO:0000256" key="3">
    <source>
        <dbReference type="ARBA" id="ARBA00022748"/>
    </source>
</evidence>
<evidence type="ECO:0000259" key="7">
    <source>
        <dbReference type="Pfam" id="PF05140"/>
    </source>
</evidence>
<evidence type="ECO:0000256" key="4">
    <source>
        <dbReference type="ARBA" id="ARBA00022989"/>
    </source>
</evidence>
<dbReference type="Pfam" id="PF05140">
    <property type="entry name" value="ResB"/>
    <property type="match status" value="1"/>
</dbReference>
<dbReference type="EMBL" id="JACHON010000001">
    <property type="protein sequence ID" value="MBB6511686.1"/>
    <property type="molecule type" value="Genomic_DNA"/>
</dbReference>
<evidence type="ECO:0000256" key="1">
    <source>
        <dbReference type="ARBA" id="ARBA00004141"/>
    </source>
</evidence>
<protein>
    <submittedName>
        <fullName evidence="8">Cytochrome c biogenesis protein</fullName>
    </submittedName>
</protein>
<evidence type="ECO:0000313" key="8">
    <source>
        <dbReference type="EMBL" id="MBB6511686.1"/>
    </source>
</evidence>
<comment type="caution">
    <text evidence="8">The sequence shown here is derived from an EMBL/GenBank/DDBJ whole genome shotgun (WGS) entry which is preliminary data.</text>
</comment>
<feature type="transmembrane region" description="Helical" evidence="6">
    <location>
        <begin position="464"/>
        <end position="486"/>
    </location>
</feature>
<feature type="transmembrane region" description="Helical" evidence="6">
    <location>
        <begin position="55"/>
        <end position="82"/>
    </location>
</feature>
<gene>
    <name evidence="8" type="ORF">GGQ92_000453</name>
</gene>
<dbReference type="RefSeq" id="WP_184244138.1">
    <property type="nucleotide sequence ID" value="NZ_BAAACU010000022.1"/>
</dbReference>
<evidence type="ECO:0000256" key="6">
    <source>
        <dbReference type="SAM" id="Phobius"/>
    </source>
</evidence>
<dbReference type="PANTHER" id="PTHR31566:SF0">
    <property type="entry name" value="CYTOCHROME C BIOGENESIS PROTEIN CCS1, CHLOROPLASTIC"/>
    <property type="match status" value="1"/>
</dbReference>
<dbReference type="PANTHER" id="PTHR31566">
    <property type="entry name" value="CYTOCHROME C BIOGENESIS PROTEIN CCS1, CHLOROPLASTIC"/>
    <property type="match status" value="1"/>
</dbReference>
<accession>A0A841RJL9</accession>
<feature type="transmembrane region" description="Helical" evidence="6">
    <location>
        <begin position="121"/>
        <end position="139"/>
    </location>
</feature>